<sequence>MKTILDRVVNNSVVAHILAALDRYNKRLGPQFAAAATYFTILSLVPILMLSFAALGLTLTVLRPELLDQIQDAVVGQLGDGDLAQKITTVIENALNNWRGIVGFALLTATYSGSNWVGNLKRAVRVMWYDKFSDASEKKNFFLELAINLAIFLGVLLCVILGVGVAQVGNAFSRQVVEFLGWEDVPGIGFLWGALTVGLTFLVSWILFAFLFTVLPQKRVRLKAWLIGTLIGAFVVTIIQSLAGRIMRLFSNNPAAQVFGPTIIVMLLFNILATLILMTAAWVGTDGTWRAERTAKLADKQPGGLDDSGLDPDEELELVGRRASRRWAAAKSLDDLRRADAVVEPSTTRYVREDVAARTVGAGLTVGYSMGAATGLGLGALLTAAIGVVARALRKNNARP</sequence>
<organism evidence="6 7">
    <name type="scientific">Tessaracoccus flavus</name>
    <dbReference type="NCBI Taxonomy" id="1610493"/>
    <lineage>
        <taxon>Bacteria</taxon>
        <taxon>Bacillati</taxon>
        <taxon>Actinomycetota</taxon>
        <taxon>Actinomycetes</taxon>
        <taxon>Propionibacteriales</taxon>
        <taxon>Propionibacteriaceae</taxon>
        <taxon>Tessaracoccus</taxon>
    </lineage>
</organism>
<evidence type="ECO:0000313" key="6">
    <source>
        <dbReference type="EMBL" id="AQP44376.1"/>
    </source>
</evidence>
<comment type="subcellular location">
    <subcellularLocation>
        <location evidence="1">Cell membrane</location>
        <topology evidence="1">Multi-pass membrane protein</topology>
    </subcellularLocation>
</comment>
<evidence type="ECO:0000256" key="1">
    <source>
        <dbReference type="ARBA" id="ARBA00004651"/>
    </source>
</evidence>
<keyword evidence="3" id="KW-0812">Transmembrane</keyword>
<dbReference type="PANTHER" id="PTHR30213">
    <property type="entry name" value="INNER MEMBRANE PROTEIN YHJD"/>
    <property type="match status" value="1"/>
</dbReference>
<dbReference type="Pfam" id="PF03631">
    <property type="entry name" value="Virul_fac_BrkB"/>
    <property type="match status" value="1"/>
</dbReference>
<dbReference type="KEGG" id="tfl:RPIT_05750"/>
<keyword evidence="2" id="KW-1003">Cell membrane</keyword>
<proteinExistence type="predicted"/>
<dbReference type="PANTHER" id="PTHR30213:SF1">
    <property type="entry name" value="INNER MEMBRANE PROTEIN YHJD"/>
    <property type="match status" value="1"/>
</dbReference>
<evidence type="ECO:0000256" key="5">
    <source>
        <dbReference type="ARBA" id="ARBA00023136"/>
    </source>
</evidence>
<protein>
    <submittedName>
        <fullName evidence="6">Uncharacterized protein</fullName>
    </submittedName>
</protein>
<dbReference type="RefSeq" id="WP_077341471.1">
    <property type="nucleotide sequence ID" value="NZ_CP019605.1"/>
</dbReference>
<keyword evidence="5" id="KW-0472">Membrane</keyword>
<accession>A0A1Q2CE44</accession>
<keyword evidence="4" id="KW-1133">Transmembrane helix</keyword>
<dbReference type="EMBL" id="CP019605">
    <property type="protein sequence ID" value="AQP44376.1"/>
    <property type="molecule type" value="Genomic_DNA"/>
</dbReference>
<dbReference type="InterPro" id="IPR017039">
    <property type="entry name" value="Virul_fac_BrkB"/>
</dbReference>
<evidence type="ECO:0000256" key="2">
    <source>
        <dbReference type="ARBA" id="ARBA00022475"/>
    </source>
</evidence>
<keyword evidence="7" id="KW-1185">Reference proteome</keyword>
<reference evidence="6 7" key="1">
    <citation type="journal article" date="2016" name="Int. J. Syst. Evol. Microbiol.">
        <title>Tessaracoccus flavus sp. nov., isolated from the drainage system of a lindane-producing factory.</title>
        <authorList>
            <person name="Kumari R."/>
            <person name="Singh P."/>
            <person name="Schumann P."/>
            <person name="Lal R."/>
        </authorList>
    </citation>
    <scope>NUCLEOTIDE SEQUENCE [LARGE SCALE GENOMIC DNA]</scope>
    <source>
        <strain evidence="6 7">RP1T</strain>
    </source>
</reference>
<evidence type="ECO:0000256" key="3">
    <source>
        <dbReference type="ARBA" id="ARBA00022692"/>
    </source>
</evidence>
<dbReference type="Proteomes" id="UP000188324">
    <property type="component" value="Chromosome"/>
</dbReference>
<dbReference type="GO" id="GO:0005886">
    <property type="term" value="C:plasma membrane"/>
    <property type="evidence" value="ECO:0007669"/>
    <property type="project" value="UniProtKB-SubCell"/>
</dbReference>
<gene>
    <name evidence="6" type="ORF">RPIT_05750</name>
</gene>
<evidence type="ECO:0000256" key="4">
    <source>
        <dbReference type="ARBA" id="ARBA00022989"/>
    </source>
</evidence>
<evidence type="ECO:0000313" key="7">
    <source>
        <dbReference type="Proteomes" id="UP000188324"/>
    </source>
</evidence>
<dbReference type="AlphaFoldDB" id="A0A1Q2CE44"/>
<name>A0A1Q2CE44_9ACTN</name>
<dbReference type="STRING" id="1610493.RPIT_05750"/>
<dbReference type="OrthoDB" id="4127374at2"/>